<dbReference type="Proteomes" id="UP001057402">
    <property type="component" value="Chromosome 4"/>
</dbReference>
<proteinExistence type="predicted"/>
<dbReference type="EMBL" id="CM042883">
    <property type="protein sequence ID" value="KAI4374151.1"/>
    <property type="molecule type" value="Genomic_DNA"/>
</dbReference>
<name>A0ACB9R8I9_9MYRT</name>
<accession>A0ACB9R8I9</accession>
<sequence>MGCFGFCAVSCFLLILLLHCSLSTSDSDVTYLLEFKKGVLVDPLGKVLSSWDPSEAPNPCSGSWEGVLCDGNREHVVSVALDGLGLAGELKFHTLTGLSMLRNLTLSGNNFTGRIEPTFGSMASIQYLDLSDNSFYGPVPGKLNGLYSLNYLNLSMNGFSGGYPDGLNNLQQLKVFDVHGNDLWGDVGVLFQQLRNVEHIDLSSNRFFGSINVGISNASSLANTAKYLNLSHNNLNGGFFDGETLQMFTNLEVLDLGNNSITGQLPSFSSLPNLKILRLGNNLLFGSMPEALFETGSQLQELDLSGNGFTGN</sequence>
<protein>
    <submittedName>
        <fullName evidence="1">Uncharacterized protein</fullName>
    </submittedName>
</protein>
<comment type="caution">
    <text evidence="1">The sequence shown here is derived from an EMBL/GenBank/DDBJ whole genome shotgun (WGS) entry which is preliminary data.</text>
</comment>
<evidence type="ECO:0000313" key="2">
    <source>
        <dbReference type="Proteomes" id="UP001057402"/>
    </source>
</evidence>
<organism evidence="1 2">
    <name type="scientific">Melastoma candidum</name>
    <dbReference type="NCBI Taxonomy" id="119954"/>
    <lineage>
        <taxon>Eukaryota</taxon>
        <taxon>Viridiplantae</taxon>
        <taxon>Streptophyta</taxon>
        <taxon>Embryophyta</taxon>
        <taxon>Tracheophyta</taxon>
        <taxon>Spermatophyta</taxon>
        <taxon>Magnoliopsida</taxon>
        <taxon>eudicotyledons</taxon>
        <taxon>Gunneridae</taxon>
        <taxon>Pentapetalae</taxon>
        <taxon>rosids</taxon>
        <taxon>malvids</taxon>
        <taxon>Myrtales</taxon>
        <taxon>Melastomataceae</taxon>
        <taxon>Melastomatoideae</taxon>
        <taxon>Melastomateae</taxon>
        <taxon>Melastoma</taxon>
    </lineage>
</organism>
<reference evidence="2" key="1">
    <citation type="journal article" date="2023" name="Front. Plant Sci.">
        <title>Chromosomal-level genome assembly of Melastoma candidum provides insights into trichome evolution.</title>
        <authorList>
            <person name="Zhong Y."/>
            <person name="Wu W."/>
            <person name="Sun C."/>
            <person name="Zou P."/>
            <person name="Liu Y."/>
            <person name="Dai S."/>
            <person name="Zhou R."/>
        </authorList>
    </citation>
    <scope>NUCLEOTIDE SEQUENCE [LARGE SCALE GENOMIC DNA]</scope>
</reference>
<keyword evidence="2" id="KW-1185">Reference proteome</keyword>
<gene>
    <name evidence="1" type="ORF">MLD38_012178</name>
</gene>
<evidence type="ECO:0000313" key="1">
    <source>
        <dbReference type="EMBL" id="KAI4374151.1"/>
    </source>
</evidence>